<protein>
    <submittedName>
        <fullName evidence="4">DUF1471 domain-containing protein</fullName>
    </submittedName>
</protein>
<dbReference type="InterPro" id="IPR051096">
    <property type="entry name" value="BhsA/McbA_stress_biofilm_assoc"/>
</dbReference>
<dbReference type="InterPro" id="IPR036275">
    <property type="entry name" value="YdgH-like_sf"/>
</dbReference>
<evidence type="ECO:0000256" key="1">
    <source>
        <dbReference type="ARBA" id="ARBA00022729"/>
    </source>
</evidence>
<dbReference type="PANTHER" id="PTHR34156:SF6">
    <property type="entry name" value="OUTER MEMBRANE PROTEIN"/>
    <property type="match status" value="1"/>
</dbReference>
<sequence>MELPMKHTLAIAAVLGLAVSSSAFAANEITAQQAMQQQRVSIGALSLGHNVVSPDDATAQISKLADERGASSYQIIAMHEPGDNSSIHVNAVLYR</sequence>
<dbReference type="InterPro" id="IPR010854">
    <property type="entry name" value="YdgH/BhsA/McbA-like_dom"/>
</dbReference>
<dbReference type="SUPFAM" id="SSF159871">
    <property type="entry name" value="YdgH-like"/>
    <property type="match status" value="1"/>
</dbReference>
<accession>A0A7U4GIC9</accession>
<evidence type="ECO:0000256" key="2">
    <source>
        <dbReference type="SAM" id="SignalP"/>
    </source>
</evidence>
<dbReference type="InterPro" id="IPR025543">
    <property type="entry name" value="Dodecin-like"/>
</dbReference>
<dbReference type="AlphaFoldDB" id="A0A7U4GIC9"/>
<organism evidence="4 5">
    <name type="scientific">Yersinia enterocolitica LC20</name>
    <dbReference type="NCBI Taxonomy" id="1443113"/>
    <lineage>
        <taxon>Bacteria</taxon>
        <taxon>Pseudomonadati</taxon>
        <taxon>Pseudomonadota</taxon>
        <taxon>Gammaproteobacteria</taxon>
        <taxon>Enterobacterales</taxon>
        <taxon>Yersiniaceae</taxon>
        <taxon>Yersinia</taxon>
    </lineage>
</organism>
<name>A0A7U4GIC9_YEREN</name>
<keyword evidence="1 2" id="KW-0732">Signal</keyword>
<feature type="chain" id="PRO_5030868482" evidence="2">
    <location>
        <begin position="26"/>
        <end position="95"/>
    </location>
</feature>
<feature type="domain" description="YdgH/BhsA/McbA-like" evidence="3">
    <location>
        <begin position="41"/>
        <end position="95"/>
    </location>
</feature>
<dbReference type="Pfam" id="PF07338">
    <property type="entry name" value="YdgH_BhsA-like"/>
    <property type="match status" value="1"/>
</dbReference>
<dbReference type="EMBL" id="CP007448">
    <property type="protein sequence ID" value="AHM76040.2"/>
    <property type="molecule type" value="Genomic_DNA"/>
</dbReference>
<evidence type="ECO:0000313" key="5">
    <source>
        <dbReference type="Proteomes" id="UP000230961"/>
    </source>
</evidence>
<dbReference type="PANTHER" id="PTHR34156">
    <property type="entry name" value="OUTER MEMBRANE PROTEIN-RELATED-RELATED"/>
    <property type="match status" value="1"/>
</dbReference>
<proteinExistence type="predicted"/>
<dbReference type="Proteomes" id="UP000230961">
    <property type="component" value="Chromosome"/>
</dbReference>
<dbReference type="Gene3D" id="3.30.1660.10">
    <property type="entry name" value="Flavin-binding protein dodecin"/>
    <property type="match status" value="1"/>
</dbReference>
<gene>
    <name evidence="4" type="ORF">LC20_04787</name>
</gene>
<evidence type="ECO:0000313" key="4">
    <source>
        <dbReference type="EMBL" id="AHM76040.2"/>
    </source>
</evidence>
<evidence type="ECO:0000259" key="3">
    <source>
        <dbReference type="Pfam" id="PF07338"/>
    </source>
</evidence>
<reference evidence="4 5" key="1">
    <citation type="submission" date="2017-11" db="EMBL/GenBank/DDBJ databases">
        <title>The complete genome sequence and comparative genome analysis of Yersinia enterocolitica strain LC20.</title>
        <authorList>
            <person name="Shi G."/>
            <person name="Su M."/>
            <person name="Liang J."/>
            <person name="Gu W."/>
            <person name="Xiao Y."/>
            <person name="Zhang Z."/>
            <person name="Qiu H."/>
            <person name="Duan R."/>
            <person name="Zhang Z."/>
            <person name="Li Y."/>
            <person name="Zhang X."/>
            <person name="Ling Y."/>
            <person name="Song L."/>
            <person name="Chen M."/>
            <person name="Zhao Y."/>
            <person name="Wu J."/>
            <person name="Jing H."/>
            <person name="Xiao J."/>
            <person name="Wang X."/>
        </authorList>
    </citation>
    <scope>NUCLEOTIDE SEQUENCE [LARGE SCALE GENOMIC DNA]</scope>
    <source>
        <strain evidence="4 5">LC20</strain>
    </source>
</reference>
<dbReference type="KEGG" id="yel:LC20_04787"/>
<feature type="signal peptide" evidence="2">
    <location>
        <begin position="1"/>
        <end position="25"/>
    </location>
</feature>